<dbReference type="AlphaFoldDB" id="A0A3E0U2I9"/>
<evidence type="ECO:0000259" key="1">
    <source>
        <dbReference type="PROSITE" id="PS50943"/>
    </source>
</evidence>
<dbReference type="GO" id="GO:0003677">
    <property type="term" value="F:DNA binding"/>
    <property type="evidence" value="ECO:0007669"/>
    <property type="project" value="InterPro"/>
</dbReference>
<gene>
    <name evidence="2" type="ORF">DXX94_09630</name>
</gene>
<proteinExistence type="predicted"/>
<comment type="caution">
    <text evidence="2">The sequence shown here is derived from an EMBL/GenBank/DDBJ whole genome shotgun (WGS) entry which is preliminary data.</text>
</comment>
<dbReference type="Pfam" id="PF13443">
    <property type="entry name" value="HTH_26"/>
    <property type="match status" value="1"/>
</dbReference>
<evidence type="ECO:0000313" key="2">
    <source>
        <dbReference type="EMBL" id="REL30959.1"/>
    </source>
</evidence>
<dbReference type="SMART" id="SM00530">
    <property type="entry name" value="HTH_XRE"/>
    <property type="match status" value="1"/>
</dbReference>
<dbReference type="InterPro" id="IPR010982">
    <property type="entry name" value="Lambda_DNA-bd_dom_sf"/>
</dbReference>
<sequence>MSQIKQVTDTLKLLLKQHSITYRHIADVLDMSEANIKRVFANHSFSLERLEQICNIINLTLSDLFALSAKQQQEKITELTFEQEQELIDNPKLLLMAVLVRDYWKFEEIIEHYDIELHEAIRLMVKLDKIKLIQLLPNNNYKLLIAQDFRWISNGPLERFMEKEVLNRFMASKFDSEDCFRFYLRGRYSQTSIDIIQRKLNQLTKEAAELNIEDSSLPLNKRKHMGMLFAMRPWEPSLFEQFRKPSPSHSMPKPL</sequence>
<dbReference type="SUPFAM" id="SSF47413">
    <property type="entry name" value="lambda repressor-like DNA-binding domains"/>
    <property type="match status" value="1"/>
</dbReference>
<keyword evidence="3" id="KW-1185">Reference proteome</keyword>
<dbReference type="PROSITE" id="PS50943">
    <property type="entry name" value="HTH_CROC1"/>
    <property type="match status" value="1"/>
</dbReference>
<dbReference type="Proteomes" id="UP000256899">
    <property type="component" value="Unassembled WGS sequence"/>
</dbReference>
<feature type="domain" description="HTH cro/C1-type" evidence="1">
    <location>
        <begin position="11"/>
        <end position="64"/>
    </location>
</feature>
<protein>
    <submittedName>
        <fullName evidence="2">XRE family transcriptional regulator</fullName>
    </submittedName>
</protein>
<dbReference type="Gene3D" id="1.10.260.40">
    <property type="entry name" value="lambda repressor-like DNA-binding domains"/>
    <property type="match status" value="1"/>
</dbReference>
<name>A0A3E0U2I9_9GAMM</name>
<organism evidence="2 3">
    <name type="scientific">Thalassotalea euphylliae</name>
    <dbReference type="NCBI Taxonomy" id="1655234"/>
    <lineage>
        <taxon>Bacteria</taxon>
        <taxon>Pseudomonadati</taxon>
        <taxon>Pseudomonadota</taxon>
        <taxon>Gammaproteobacteria</taxon>
        <taxon>Alteromonadales</taxon>
        <taxon>Colwelliaceae</taxon>
        <taxon>Thalassotalea</taxon>
    </lineage>
</organism>
<accession>A0A3E0U2I9</accession>
<dbReference type="InterPro" id="IPR001387">
    <property type="entry name" value="Cro/C1-type_HTH"/>
</dbReference>
<reference evidence="3" key="1">
    <citation type="submission" date="2018-08" db="EMBL/GenBank/DDBJ databases">
        <title>Thalassotalea euphylliae genome.</title>
        <authorList>
            <person name="Summers S."/>
            <person name="Rice S.A."/>
            <person name="Freckelton M.L."/>
            <person name="Nedved B.T."/>
            <person name="Hadfield M.G."/>
        </authorList>
    </citation>
    <scope>NUCLEOTIDE SEQUENCE [LARGE SCALE GENOMIC DNA]</scope>
    <source>
        <strain evidence="3">H3</strain>
    </source>
</reference>
<dbReference type="EMBL" id="QUOT01000001">
    <property type="protein sequence ID" value="REL30959.1"/>
    <property type="molecule type" value="Genomic_DNA"/>
</dbReference>
<dbReference type="RefSeq" id="WP_116015473.1">
    <property type="nucleotide sequence ID" value="NZ_QUOT01000001.1"/>
</dbReference>
<evidence type="ECO:0000313" key="3">
    <source>
        <dbReference type="Proteomes" id="UP000256899"/>
    </source>
</evidence>